<accession>A0A0H5E3V4</accession>
<dbReference type="Gene3D" id="3.40.50.620">
    <property type="entry name" value="HUPs"/>
    <property type="match status" value="1"/>
</dbReference>
<gene>
    <name evidence="1" type="ORF">ELAC_0540</name>
</gene>
<reference evidence="2" key="1">
    <citation type="submission" date="2015-06" db="EMBL/GenBank/DDBJ databases">
        <authorList>
            <person name="Bertelli C."/>
        </authorList>
    </citation>
    <scope>NUCLEOTIDE SEQUENCE [LARGE SCALE GENOMIC DNA]</scope>
    <source>
        <strain evidence="2">CRIB-30</strain>
    </source>
</reference>
<proteinExistence type="predicted"/>
<name>A0A0H5E3V4_9BACT</name>
<sequence>MTLGSSLDAGNAKSYGIFNHEIPECRAVKADLYTSIAGNPVHKGHMGMIAVAIEGLKKQHIEVENVYVSLSYESYLAHKVKSENIKIRRENQTREIKLPLKVWLERDTRVKFLREAIKESVDKFNGVRVIYWDDQEDGESDHPESYAALVQELTDRRIVFLCGTDLCESMQNWGGKEGCIQHAAIITRANESPAIEEIHTDSYSRFIFEGAAEYQHYSSSAIQKERKFELLPTSVREEFARLHAEAQL</sequence>
<organism evidence="1 2">
    <name type="scientific">Estrella lausannensis</name>
    <dbReference type="NCBI Taxonomy" id="483423"/>
    <lineage>
        <taxon>Bacteria</taxon>
        <taxon>Pseudomonadati</taxon>
        <taxon>Chlamydiota</taxon>
        <taxon>Chlamydiia</taxon>
        <taxon>Parachlamydiales</taxon>
        <taxon>Candidatus Criblamydiaceae</taxon>
        <taxon>Estrella</taxon>
    </lineage>
</organism>
<dbReference type="RefSeq" id="WP_098037758.1">
    <property type="nucleotide sequence ID" value="NZ_CWGJ01000009.1"/>
</dbReference>
<keyword evidence="2" id="KW-1185">Reference proteome</keyword>
<protein>
    <submittedName>
        <fullName evidence="1">Putative cytidylyltransferase</fullName>
    </submittedName>
</protein>
<keyword evidence="1" id="KW-0808">Transferase</keyword>
<dbReference type="GO" id="GO:0016779">
    <property type="term" value="F:nucleotidyltransferase activity"/>
    <property type="evidence" value="ECO:0007669"/>
    <property type="project" value="UniProtKB-KW"/>
</dbReference>
<dbReference type="InterPro" id="IPR014729">
    <property type="entry name" value="Rossmann-like_a/b/a_fold"/>
</dbReference>
<evidence type="ECO:0000313" key="2">
    <source>
        <dbReference type="Proteomes" id="UP000220251"/>
    </source>
</evidence>
<dbReference type="EMBL" id="CWGJ01000009">
    <property type="protein sequence ID" value="CRX37895.1"/>
    <property type="molecule type" value="Genomic_DNA"/>
</dbReference>
<dbReference type="AlphaFoldDB" id="A0A0H5E3V4"/>
<evidence type="ECO:0000313" key="1">
    <source>
        <dbReference type="EMBL" id="CRX37895.1"/>
    </source>
</evidence>
<dbReference type="Proteomes" id="UP000220251">
    <property type="component" value="Unassembled WGS sequence"/>
</dbReference>
<dbReference type="SUPFAM" id="SSF52374">
    <property type="entry name" value="Nucleotidylyl transferase"/>
    <property type="match status" value="1"/>
</dbReference>
<keyword evidence="1" id="KW-0548">Nucleotidyltransferase</keyword>